<reference evidence="2 3" key="1">
    <citation type="journal article" date="2018" name="Genome Announc.">
        <title>Draft Genome Sequence of "Candidatus Phycosocius bacilliformis," an Alphaproteobacterial Ectosymbiont of the Hydrocarbon-Producing Green Alga Botryococcus braunii.</title>
        <authorList>
            <person name="Tanabe Y."/>
            <person name="Yamaguchi H."/>
            <person name="Watanabe M.M."/>
        </authorList>
    </citation>
    <scope>NUCLEOTIDE SEQUENCE [LARGE SCALE GENOMIC DNA]</scope>
    <source>
        <strain evidence="2 3">BOTRYCO-2</strain>
    </source>
</reference>
<feature type="transmembrane region" description="Helical" evidence="1">
    <location>
        <begin position="40"/>
        <end position="65"/>
    </location>
</feature>
<keyword evidence="1" id="KW-0472">Membrane</keyword>
<protein>
    <submittedName>
        <fullName evidence="2">Uncharacterized protein</fullName>
    </submittedName>
</protein>
<organism evidence="2 3">
    <name type="scientific">Candidatus Phycosocius bacilliformis</name>
    <dbReference type="NCBI Taxonomy" id="1445552"/>
    <lineage>
        <taxon>Bacteria</taxon>
        <taxon>Pseudomonadati</taxon>
        <taxon>Pseudomonadota</taxon>
        <taxon>Alphaproteobacteria</taxon>
        <taxon>Caulobacterales</taxon>
        <taxon>Caulobacterales incertae sedis</taxon>
        <taxon>Candidatus Phycosocius</taxon>
    </lineage>
</organism>
<name>A0A2P2EBK3_9PROT</name>
<keyword evidence="3" id="KW-1185">Reference proteome</keyword>
<sequence length="119" mass="13651">MWHSFLQSLPLYFGIMFIVKLLFTLQRKRGRAAILGRGKFLFYCFLEASIEATIFAFMMFGIFFMDENDLMMGDFDFNLLTFLVVIGCAVAVGMILRNLPYIRDALANLEEPPKAAKSE</sequence>
<evidence type="ECO:0000256" key="1">
    <source>
        <dbReference type="SAM" id="Phobius"/>
    </source>
</evidence>
<evidence type="ECO:0000313" key="3">
    <source>
        <dbReference type="Proteomes" id="UP000245086"/>
    </source>
</evidence>
<evidence type="ECO:0000313" key="2">
    <source>
        <dbReference type="EMBL" id="GBF58455.1"/>
    </source>
</evidence>
<proteinExistence type="predicted"/>
<dbReference type="EMBL" id="BFBR01000006">
    <property type="protein sequence ID" value="GBF58455.1"/>
    <property type="molecule type" value="Genomic_DNA"/>
</dbReference>
<dbReference type="Proteomes" id="UP000245086">
    <property type="component" value="Unassembled WGS sequence"/>
</dbReference>
<gene>
    <name evidence="2" type="ORF">PbB2_02139</name>
</gene>
<feature type="transmembrane region" description="Helical" evidence="1">
    <location>
        <begin position="77"/>
        <end position="96"/>
    </location>
</feature>
<feature type="transmembrane region" description="Helical" evidence="1">
    <location>
        <begin position="6"/>
        <end position="25"/>
    </location>
</feature>
<keyword evidence="1" id="KW-1133">Transmembrane helix</keyword>
<accession>A0A2P2EBK3</accession>
<keyword evidence="1" id="KW-0812">Transmembrane</keyword>
<comment type="caution">
    <text evidence="2">The sequence shown here is derived from an EMBL/GenBank/DDBJ whole genome shotgun (WGS) entry which is preliminary data.</text>
</comment>
<dbReference type="AlphaFoldDB" id="A0A2P2EBK3"/>